<evidence type="ECO:0000256" key="5">
    <source>
        <dbReference type="ARBA" id="ARBA00023136"/>
    </source>
</evidence>
<reference evidence="10" key="1">
    <citation type="journal article" date="2019" name="bioRxiv">
        <title>The Genome of the Zebra Mussel, Dreissena polymorpha: A Resource for Invasive Species Research.</title>
        <authorList>
            <person name="McCartney M.A."/>
            <person name="Auch B."/>
            <person name="Kono T."/>
            <person name="Mallez S."/>
            <person name="Zhang Y."/>
            <person name="Obille A."/>
            <person name="Becker A."/>
            <person name="Abrahante J.E."/>
            <person name="Garbe J."/>
            <person name="Badalamenti J.P."/>
            <person name="Herman A."/>
            <person name="Mangelson H."/>
            <person name="Liachko I."/>
            <person name="Sullivan S."/>
            <person name="Sone E.D."/>
            <person name="Koren S."/>
            <person name="Silverstein K.A.T."/>
            <person name="Beckman K.B."/>
            <person name="Gohl D.M."/>
        </authorList>
    </citation>
    <scope>NUCLEOTIDE SEQUENCE</scope>
    <source>
        <strain evidence="10">Duluth1</strain>
        <tissue evidence="10">Whole animal</tissue>
    </source>
</reference>
<evidence type="ECO:0000259" key="9">
    <source>
        <dbReference type="PROSITE" id="PS50262"/>
    </source>
</evidence>
<evidence type="ECO:0000256" key="1">
    <source>
        <dbReference type="ARBA" id="ARBA00004141"/>
    </source>
</evidence>
<feature type="transmembrane region" description="Helical" evidence="8">
    <location>
        <begin position="159"/>
        <end position="183"/>
    </location>
</feature>
<protein>
    <recommendedName>
        <fullName evidence="9">G-protein coupled receptors family 1 profile domain-containing protein</fullName>
    </recommendedName>
</protein>
<evidence type="ECO:0000256" key="4">
    <source>
        <dbReference type="ARBA" id="ARBA00023040"/>
    </source>
</evidence>
<sequence>MLSGFIANVLMVVAILKNKSLRTPMNMDLVSLACADAIVCVLVIPIRLLLYNTNGDYLALCKGAVCLKTLCDSVQPCMLVATSFERYKSIAKPFDTIGKKRRTLIIVISVWIICGLLAILCTVSFSDGSTFYPCYVSGDMKRKAIDSLLFEPRYFREGIITLPIGIVCIVNVILFYGLMMRVLREHTAKMGKKKTLFKNTVAPIPPVAVSILGLKTGDIPNENKQVESTSKVILTHQENCTETVKKETIPIARIGTSALIKENNENDVIHTDTKLLAPNAGPAFIDTGSRKMSIKPTRMNIRYIENRDNCKDDRGSCFNHKLGENGESLNTRLSLHNACSMPVCVDQNDLTSQVFRPNKFSCSENSKTVQQAFCISNPVTQQTDIPYPPFADKSYSVDSRTVIKSLDCRSKRDKQSEIIRKTDTVDCSTNTGHDSDKLEIITDAKTQHTVPGYIYKLDDDSYVALQTDGILEHDYEYNAIGICRDIHGVRSITSDTTNKPNETFSMDTPIKLGLICEENMAGNEEQYANSDCNKKSKGAVNDPALVKQNSLTHDC</sequence>
<dbReference type="EMBL" id="JAIWYP010000008">
    <property type="protein sequence ID" value="KAH3782304.1"/>
    <property type="molecule type" value="Genomic_DNA"/>
</dbReference>
<evidence type="ECO:0000256" key="6">
    <source>
        <dbReference type="ARBA" id="ARBA00023170"/>
    </source>
</evidence>
<reference evidence="10" key="2">
    <citation type="submission" date="2020-11" db="EMBL/GenBank/DDBJ databases">
        <authorList>
            <person name="McCartney M.A."/>
            <person name="Auch B."/>
            <person name="Kono T."/>
            <person name="Mallez S."/>
            <person name="Becker A."/>
            <person name="Gohl D.M."/>
            <person name="Silverstein K.A.T."/>
            <person name="Koren S."/>
            <person name="Bechman K.B."/>
            <person name="Herman A."/>
            <person name="Abrahante J.E."/>
            <person name="Garbe J."/>
        </authorList>
    </citation>
    <scope>NUCLEOTIDE SEQUENCE</scope>
    <source>
        <strain evidence="10">Duluth1</strain>
        <tissue evidence="10">Whole animal</tissue>
    </source>
</reference>
<proteinExistence type="predicted"/>
<keyword evidence="5 8" id="KW-0472">Membrane</keyword>
<dbReference type="CDD" id="cd00637">
    <property type="entry name" value="7tm_classA_rhodopsin-like"/>
    <property type="match status" value="1"/>
</dbReference>
<feature type="transmembrane region" description="Helical" evidence="8">
    <location>
        <begin position="104"/>
        <end position="125"/>
    </location>
</feature>
<dbReference type="Proteomes" id="UP000828390">
    <property type="component" value="Unassembled WGS sequence"/>
</dbReference>
<dbReference type="PROSITE" id="PS50262">
    <property type="entry name" value="G_PROTEIN_RECEP_F1_2"/>
    <property type="match status" value="1"/>
</dbReference>
<keyword evidence="7" id="KW-0807">Transducer</keyword>
<dbReference type="InterPro" id="IPR017452">
    <property type="entry name" value="GPCR_Rhodpsn_7TM"/>
</dbReference>
<dbReference type="PANTHER" id="PTHR24243:SF208">
    <property type="entry name" value="PYROKININ-1 RECEPTOR"/>
    <property type="match status" value="1"/>
</dbReference>
<dbReference type="PANTHER" id="PTHR24243">
    <property type="entry name" value="G-PROTEIN COUPLED RECEPTOR"/>
    <property type="match status" value="1"/>
</dbReference>
<accession>A0A9D4EKD8</accession>
<comment type="caution">
    <text evidence="10">The sequence shown here is derived from an EMBL/GenBank/DDBJ whole genome shotgun (WGS) entry which is preliminary data.</text>
</comment>
<gene>
    <name evidence="10" type="ORF">DPMN_160218</name>
</gene>
<dbReference type="GO" id="GO:0016020">
    <property type="term" value="C:membrane"/>
    <property type="evidence" value="ECO:0007669"/>
    <property type="project" value="UniProtKB-SubCell"/>
</dbReference>
<feature type="transmembrane region" description="Helical" evidence="8">
    <location>
        <begin position="29"/>
        <end position="50"/>
    </location>
</feature>
<dbReference type="Pfam" id="PF00001">
    <property type="entry name" value="7tm_1"/>
    <property type="match status" value="1"/>
</dbReference>
<comment type="subcellular location">
    <subcellularLocation>
        <location evidence="1">Membrane</location>
        <topology evidence="1">Multi-pass membrane protein</topology>
    </subcellularLocation>
</comment>
<keyword evidence="4" id="KW-0297">G-protein coupled receptor</keyword>
<keyword evidence="11" id="KW-1185">Reference proteome</keyword>
<keyword evidence="3 8" id="KW-1133">Transmembrane helix</keyword>
<name>A0A9D4EKD8_DREPO</name>
<dbReference type="InterPro" id="IPR000276">
    <property type="entry name" value="GPCR_Rhodpsn"/>
</dbReference>
<evidence type="ECO:0000256" key="7">
    <source>
        <dbReference type="ARBA" id="ARBA00023224"/>
    </source>
</evidence>
<evidence type="ECO:0000256" key="8">
    <source>
        <dbReference type="SAM" id="Phobius"/>
    </source>
</evidence>
<organism evidence="10 11">
    <name type="scientific">Dreissena polymorpha</name>
    <name type="common">Zebra mussel</name>
    <name type="synonym">Mytilus polymorpha</name>
    <dbReference type="NCBI Taxonomy" id="45954"/>
    <lineage>
        <taxon>Eukaryota</taxon>
        <taxon>Metazoa</taxon>
        <taxon>Spiralia</taxon>
        <taxon>Lophotrochozoa</taxon>
        <taxon>Mollusca</taxon>
        <taxon>Bivalvia</taxon>
        <taxon>Autobranchia</taxon>
        <taxon>Heteroconchia</taxon>
        <taxon>Euheterodonta</taxon>
        <taxon>Imparidentia</taxon>
        <taxon>Neoheterodontei</taxon>
        <taxon>Myida</taxon>
        <taxon>Dreissenoidea</taxon>
        <taxon>Dreissenidae</taxon>
        <taxon>Dreissena</taxon>
    </lineage>
</organism>
<evidence type="ECO:0000256" key="3">
    <source>
        <dbReference type="ARBA" id="ARBA00022989"/>
    </source>
</evidence>
<feature type="domain" description="G-protein coupled receptors family 1 profile" evidence="9">
    <location>
        <begin position="7"/>
        <end position="196"/>
    </location>
</feature>
<dbReference type="AlphaFoldDB" id="A0A9D4EKD8"/>
<keyword evidence="2 8" id="KW-0812">Transmembrane</keyword>
<dbReference type="GO" id="GO:0004930">
    <property type="term" value="F:G protein-coupled receptor activity"/>
    <property type="evidence" value="ECO:0007669"/>
    <property type="project" value="UniProtKB-KW"/>
</dbReference>
<evidence type="ECO:0000313" key="10">
    <source>
        <dbReference type="EMBL" id="KAH3782304.1"/>
    </source>
</evidence>
<dbReference type="SUPFAM" id="SSF81321">
    <property type="entry name" value="Family A G protein-coupled receptor-like"/>
    <property type="match status" value="1"/>
</dbReference>
<evidence type="ECO:0000256" key="2">
    <source>
        <dbReference type="ARBA" id="ARBA00022692"/>
    </source>
</evidence>
<keyword evidence="6" id="KW-0675">Receptor</keyword>
<dbReference type="Gene3D" id="1.20.1070.10">
    <property type="entry name" value="Rhodopsin 7-helix transmembrane proteins"/>
    <property type="match status" value="1"/>
</dbReference>
<evidence type="ECO:0000313" key="11">
    <source>
        <dbReference type="Proteomes" id="UP000828390"/>
    </source>
</evidence>